<protein>
    <recommendedName>
        <fullName evidence="1">Helix-turn-helix domain-containing protein</fullName>
    </recommendedName>
</protein>
<organism evidence="2 3">
    <name type="scientific">Parageobacillus caldoxylosilyticus NBRC 107762</name>
    <dbReference type="NCBI Taxonomy" id="1220594"/>
    <lineage>
        <taxon>Bacteria</taxon>
        <taxon>Bacillati</taxon>
        <taxon>Bacillota</taxon>
        <taxon>Bacilli</taxon>
        <taxon>Bacillales</taxon>
        <taxon>Anoxybacillaceae</taxon>
        <taxon>Saccharococcus</taxon>
    </lineage>
</organism>
<evidence type="ECO:0000313" key="3">
    <source>
        <dbReference type="Proteomes" id="UP000023561"/>
    </source>
</evidence>
<dbReference type="RefSeq" id="WP_042407523.1">
    <property type="nucleotide sequence ID" value="NZ_BAWO01000010.1"/>
</dbReference>
<evidence type="ECO:0000259" key="1">
    <source>
        <dbReference type="Pfam" id="PF12728"/>
    </source>
</evidence>
<gene>
    <name evidence="2" type="ORF">GCA01S_010_00740</name>
</gene>
<dbReference type="AlphaFoldDB" id="A0A023DDA1"/>
<reference evidence="2 3" key="1">
    <citation type="submission" date="2014-04" db="EMBL/GenBank/DDBJ databases">
        <title>Whole genome shotgun sequence of Geobacillus caldoxylosilyticus NBRC 107762.</title>
        <authorList>
            <person name="Hosoyama A."/>
            <person name="Hosoyama Y."/>
            <person name="Katano-Makiyama Y."/>
            <person name="Tsuchikane K."/>
            <person name="Ohji S."/>
            <person name="Ichikawa N."/>
            <person name="Yamazoe A."/>
            <person name="Fujita N."/>
        </authorList>
    </citation>
    <scope>NUCLEOTIDE SEQUENCE [LARGE SCALE GENOMIC DNA]</scope>
    <source>
        <strain evidence="2 3">NBRC 107762</strain>
    </source>
</reference>
<feature type="domain" description="Helix-turn-helix" evidence="1">
    <location>
        <begin position="12"/>
        <end position="59"/>
    </location>
</feature>
<proteinExistence type="predicted"/>
<keyword evidence="3" id="KW-1185">Reference proteome</keyword>
<name>A0A023DDA1_9BACL</name>
<evidence type="ECO:0000313" key="2">
    <source>
        <dbReference type="EMBL" id="GAJ38946.1"/>
    </source>
</evidence>
<comment type="caution">
    <text evidence="2">The sequence shown here is derived from an EMBL/GenBank/DDBJ whole genome shotgun (WGS) entry which is preliminary data.</text>
</comment>
<dbReference type="Pfam" id="PF12728">
    <property type="entry name" value="HTH_17"/>
    <property type="match status" value="1"/>
</dbReference>
<accession>A0A023DDA1</accession>
<dbReference type="OrthoDB" id="122388at2"/>
<dbReference type="InterPro" id="IPR041657">
    <property type="entry name" value="HTH_17"/>
</dbReference>
<dbReference type="Proteomes" id="UP000023561">
    <property type="component" value="Unassembled WGS sequence"/>
</dbReference>
<sequence length="64" mass="7262">MYKNEDELPITLTAEDIKEILQIGITNAYELLNSGQFHVVKIGRQLRVSKTVFLKWLNGTNEAG</sequence>
<dbReference type="EMBL" id="BAWO01000010">
    <property type="protein sequence ID" value="GAJ38946.1"/>
    <property type="molecule type" value="Genomic_DNA"/>
</dbReference>